<evidence type="ECO:0000313" key="2">
    <source>
        <dbReference type="Proteomes" id="UP000034923"/>
    </source>
</evidence>
<name>A0A0G0BT11_9BACT</name>
<dbReference type="Proteomes" id="UP000034923">
    <property type="component" value="Unassembled WGS sequence"/>
</dbReference>
<reference evidence="1 2" key="1">
    <citation type="journal article" date="2015" name="Nature">
        <title>rRNA introns, odd ribosomes, and small enigmatic genomes across a large radiation of phyla.</title>
        <authorList>
            <person name="Brown C.T."/>
            <person name="Hug L.A."/>
            <person name="Thomas B.C."/>
            <person name="Sharon I."/>
            <person name="Castelle C.J."/>
            <person name="Singh A."/>
            <person name="Wilkins M.J."/>
            <person name="Williams K.H."/>
            <person name="Banfield J.F."/>
        </authorList>
    </citation>
    <scope>NUCLEOTIDE SEQUENCE [LARGE SCALE GENOMIC DNA]</scope>
</reference>
<protein>
    <submittedName>
        <fullName evidence="1">Uncharacterized protein</fullName>
    </submittedName>
</protein>
<gene>
    <name evidence="1" type="ORF">UR70_C0006G0035</name>
</gene>
<sequence>MGNVNHYALQKIDVLVIISLLSEKPRHLLKQDMSYQQKLGQYRNQNRTWLRLKNIEGYLKILYPPMSWSNHDFSFSNRFVKM</sequence>
<comment type="caution">
    <text evidence="1">The sequence shown here is derived from an EMBL/GenBank/DDBJ whole genome shotgun (WGS) entry which is preliminary data.</text>
</comment>
<proteinExistence type="predicted"/>
<organism evidence="1 2">
    <name type="scientific">Candidatus Nomurabacteria bacterium GW2011_GWB1_35_20</name>
    <dbReference type="NCBI Taxonomy" id="1618740"/>
    <lineage>
        <taxon>Bacteria</taxon>
        <taxon>Candidatus Nomuraibacteriota</taxon>
    </lineage>
</organism>
<dbReference type="AlphaFoldDB" id="A0A0G0BT11"/>
<accession>A0A0G0BT11</accession>
<evidence type="ECO:0000313" key="1">
    <source>
        <dbReference type="EMBL" id="KKP72584.1"/>
    </source>
</evidence>
<dbReference type="EMBL" id="LBQE01000006">
    <property type="protein sequence ID" value="KKP72584.1"/>
    <property type="molecule type" value="Genomic_DNA"/>
</dbReference>